<dbReference type="AlphaFoldDB" id="A0AAD8TH81"/>
<evidence type="ECO:0000313" key="2">
    <source>
        <dbReference type="Proteomes" id="UP001231189"/>
    </source>
</evidence>
<accession>A0AAD8TH81</accession>
<organism evidence="1 2">
    <name type="scientific">Lolium multiflorum</name>
    <name type="common">Italian ryegrass</name>
    <name type="synonym">Lolium perenne subsp. multiflorum</name>
    <dbReference type="NCBI Taxonomy" id="4521"/>
    <lineage>
        <taxon>Eukaryota</taxon>
        <taxon>Viridiplantae</taxon>
        <taxon>Streptophyta</taxon>
        <taxon>Embryophyta</taxon>
        <taxon>Tracheophyta</taxon>
        <taxon>Spermatophyta</taxon>
        <taxon>Magnoliopsida</taxon>
        <taxon>Liliopsida</taxon>
        <taxon>Poales</taxon>
        <taxon>Poaceae</taxon>
        <taxon>BOP clade</taxon>
        <taxon>Pooideae</taxon>
        <taxon>Poodae</taxon>
        <taxon>Poeae</taxon>
        <taxon>Poeae Chloroplast Group 2 (Poeae type)</taxon>
        <taxon>Loliodinae</taxon>
        <taxon>Loliinae</taxon>
        <taxon>Lolium</taxon>
    </lineage>
</organism>
<protein>
    <submittedName>
        <fullName evidence="1">Uncharacterized protein</fullName>
    </submittedName>
</protein>
<keyword evidence="2" id="KW-1185">Reference proteome</keyword>
<dbReference type="Pfam" id="PF11321">
    <property type="entry name" value="DUF3123"/>
    <property type="match status" value="1"/>
</dbReference>
<evidence type="ECO:0000313" key="1">
    <source>
        <dbReference type="EMBL" id="KAK1681608.1"/>
    </source>
</evidence>
<gene>
    <name evidence="1" type="ORF">QYE76_042456</name>
</gene>
<comment type="caution">
    <text evidence="1">The sequence shown here is derived from an EMBL/GenBank/DDBJ whole genome shotgun (WGS) entry which is preliminary data.</text>
</comment>
<name>A0AAD8TH81_LOLMU</name>
<proteinExistence type="predicted"/>
<dbReference type="Proteomes" id="UP001231189">
    <property type="component" value="Unassembled WGS sequence"/>
</dbReference>
<sequence>MAGLMAQRSSRMLNKIRRELERRRKSLNVAKGGVVKKSAAAPPPPRLIPSVSGDGTATLKIANAPKEGVARKFSAAVPHPRVLIPGATATATKVSTPTTSAPIQPRSSSIGMTVKVRGSAKTLPTGERIFIMHAAIVVSDVEDGYLEVMYHGNYPRRGVVRIARDQVNTMPPPTK</sequence>
<dbReference type="InterPro" id="IPR021470">
    <property type="entry name" value="DUF3123"/>
</dbReference>
<dbReference type="EMBL" id="JAUUTY010000002">
    <property type="protein sequence ID" value="KAK1681608.1"/>
    <property type="molecule type" value="Genomic_DNA"/>
</dbReference>
<reference evidence="1" key="1">
    <citation type="submission" date="2023-07" db="EMBL/GenBank/DDBJ databases">
        <title>A chromosome-level genome assembly of Lolium multiflorum.</title>
        <authorList>
            <person name="Chen Y."/>
            <person name="Copetti D."/>
            <person name="Kolliker R."/>
            <person name="Studer B."/>
        </authorList>
    </citation>
    <scope>NUCLEOTIDE SEQUENCE</scope>
    <source>
        <strain evidence="1">02402/16</strain>
        <tissue evidence="1">Leaf</tissue>
    </source>
</reference>